<keyword evidence="4 10" id="KW-0812">Transmembrane</keyword>
<dbReference type="GO" id="GO:0005524">
    <property type="term" value="F:ATP binding"/>
    <property type="evidence" value="ECO:0007669"/>
    <property type="project" value="InterPro"/>
</dbReference>
<feature type="region of interest" description="Disordered" evidence="9">
    <location>
        <begin position="304"/>
        <end position="351"/>
    </location>
</feature>
<evidence type="ECO:0000256" key="6">
    <source>
        <dbReference type="ARBA" id="ARBA00022737"/>
    </source>
</evidence>
<evidence type="ECO:0000256" key="1">
    <source>
        <dbReference type="ARBA" id="ARBA00004167"/>
    </source>
</evidence>
<evidence type="ECO:0000256" key="4">
    <source>
        <dbReference type="ARBA" id="ARBA00022692"/>
    </source>
</evidence>
<reference evidence="13" key="1">
    <citation type="submission" date="2020-06" db="EMBL/GenBank/DDBJ databases">
        <authorList>
            <person name="Li T."/>
            <person name="Hu X."/>
            <person name="Zhang T."/>
            <person name="Song X."/>
            <person name="Zhang H."/>
            <person name="Dai N."/>
            <person name="Sheng W."/>
            <person name="Hou X."/>
            <person name="Wei L."/>
        </authorList>
    </citation>
    <scope>NUCLEOTIDE SEQUENCE</scope>
    <source>
        <strain evidence="13">3651</strain>
        <tissue evidence="13">Leaf</tissue>
    </source>
</reference>
<feature type="region of interest" description="Disordered" evidence="9">
    <location>
        <begin position="243"/>
        <end position="267"/>
    </location>
</feature>
<evidence type="ECO:0000256" key="3">
    <source>
        <dbReference type="ARBA" id="ARBA00022614"/>
    </source>
</evidence>
<evidence type="ECO:0000256" key="2">
    <source>
        <dbReference type="ARBA" id="ARBA00022553"/>
    </source>
</evidence>
<comment type="caution">
    <text evidence="13">The sequence shown here is derived from an EMBL/GenBank/DDBJ whole genome shotgun (WGS) entry which is preliminary data.</text>
</comment>
<dbReference type="PROSITE" id="PS50011">
    <property type="entry name" value="PROTEIN_KINASE_DOM"/>
    <property type="match status" value="1"/>
</dbReference>
<keyword evidence="13" id="KW-0675">Receptor</keyword>
<dbReference type="InterPro" id="IPR032675">
    <property type="entry name" value="LRR_dom_sf"/>
</dbReference>
<dbReference type="Gene3D" id="3.80.10.10">
    <property type="entry name" value="Ribonuclease Inhibitor"/>
    <property type="match status" value="2"/>
</dbReference>
<dbReference type="Pfam" id="PF13855">
    <property type="entry name" value="LRR_8"/>
    <property type="match status" value="1"/>
</dbReference>
<feature type="compositionally biased region" description="Polar residues" evidence="9">
    <location>
        <begin position="255"/>
        <end position="265"/>
    </location>
</feature>
<dbReference type="PANTHER" id="PTHR48007:SF50">
    <property type="entry name" value="PROTEIN KINASE DOMAIN-CONTAINING PROTEIN"/>
    <property type="match status" value="1"/>
</dbReference>
<dbReference type="AlphaFoldDB" id="A0AAE1XT06"/>
<feature type="domain" description="Protein kinase" evidence="12">
    <location>
        <begin position="377"/>
        <end position="640"/>
    </location>
</feature>
<evidence type="ECO:0000256" key="8">
    <source>
        <dbReference type="ARBA" id="ARBA00023136"/>
    </source>
</evidence>
<accession>A0AAE1XT06</accession>
<dbReference type="EMBL" id="JACGWO010000009">
    <property type="protein sequence ID" value="KAK4417510.1"/>
    <property type="molecule type" value="Genomic_DNA"/>
</dbReference>
<dbReference type="SUPFAM" id="SSF52058">
    <property type="entry name" value="L domain-like"/>
    <property type="match status" value="1"/>
</dbReference>
<proteinExistence type="predicted"/>
<evidence type="ECO:0000256" key="11">
    <source>
        <dbReference type="SAM" id="SignalP"/>
    </source>
</evidence>
<dbReference type="InterPro" id="IPR011009">
    <property type="entry name" value="Kinase-like_dom_sf"/>
</dbReference>
<keyword evidence="7 10" id="KW-1133">Transmembrane helix</keyword>
<dbReference type="GO" id="GO:0016020">
    <property type="term" value="C:membrane"/>
    <property type="evidence" value="ECO:0007669"/>
    <property type="project" value="UniProtKB-SubCell"/>
</dbReference>
<evidence type="ECO:0000259" key="12">
    <source>
        <dbReference type="PROSITE" id="PS50011"/>
    </source>
</evidence>
<dbReference type="Proteomes" id="UP001293254">
    <property type="component" value="Unassembled WGS sequence"/>
</dbReference>
<keyword evidence="13" id="KW-0808">Transferase</keyword>
<feature type="chain" id="PRO_5042001789" evidence="11">
    <location>
        <begin position="22"/>
        <end position="652"/>
    </location>
</feature>
<dbReference type="InterPro" id="IPR046959">
    <property type="entry name" value="PRK1-6/SRF4-like"/>
</dbReference>
<dbReference type="FunFam" id="3.80.10.10:FF:000722">
    <property type="entry name" value="Leucine-rich repeat receptor-like protein kinase"/>
    <property type="match status" value="1"/>
</dbReference>
<keyword evidence="8 10" id="KW-0472">Membrane</keyword>
<sequence length="652" mass="72314">MLQNLFLVFVLSFSATTICIAGDADTMTSLPVDAVALLAFKSEADLDNRLLYTTNERFDYCQWRGVKCAQGRVVRYVVQSFGLRGTVPAATLSSLDQLRVLSLKNNSLFGPLPDFSPLINLKTVFLDHNYFSGTFPVSILSLHRLLLLDLSHNNFTGFLPENLTALDRLGYLRLDSNRFYGPIPPLNQTTLEVFNVSNNNLTGPVPVTPTLKKFKIFSFMYNPNLCGEIINKPCQDSPFFNSTGGATAASPPTPLLQNAQSQQGLNDAKKHHKNVGLILGFITGVLILTAAVLSLVALIRKKREESEEKQQLEGKVDTDETTKTKSPKDTTFFPPQPQNANPQENPESKKLKRVTKSGNLIFCSGEEEVYTLEQLMRASAELLGRGTIGTTYKAVMASQLIVSVKRLDACKTAITSAVEFEQHMETVGVLRHPNLVPVRAYFQAKQERLIIFDYQPNGSLFNLIHGSRSARAKPLHWTSCLKIAEDVAQGLAYIHQASKLVHGNLKSSNVLLGSDFEACITDYCLAVLADTSSDDDPDFAGYRAPEIRKSARRATPKSDVYAFGVLLLELLTGKPPSQHPFLAPPDMPDWVRAMRDDDSEDDMRLRMLVEVASICSLTSPEQRPTMWQVLKMITNIKEIMDDGSREAHDGYS</sequence>
<keyword evidence="2" id="KW-0597">Phosphoprotein</keyword>
<dbReference type="GO" id="GO:0004672">
    <property type="term" value="F:protein kinase activity"/>
    <property type="evidence" value="ECO:0007669"/>
    <property type="project" value="InterPro"/>
</dbReference>
<keyword evidence="6" id="KW-0677">Repeat</keyword>
<gene>
    <name evidence="13" type="ORF">Salat_2163700</name>
</gene>
<dbReference type="SUPFAM" id="SSF56112">
    <property type="entry name" value="Protein kinase-like (PK-like)"/>
    <property type="match status" value="1"/>
</dbReference>
<feature type="transmembrane region" description="Helical" evidence="10">
    <location>
        <begin position="275"/>
        <end position="299"/>
    </location>
</feature>
<evidence type="ECO:0000256" key="5">
    <source>
        <dbReference type="ARBA" id="ARBA00022729"/>
    </source>
</evidence>
<dbReference type="Gene3D" id="1.10.510.10">
    <property type="entry name" value="Transferase(Phosphotransferase) domain 1"/>
    <property type="match status" value="1"/>
</dbReference>
<evidence type="ECO:0000256" key="10">
    <source>
        <dbReference type="SAM" id="Phobius"/>
    </source>
</evidence>
<name>A0AAE1XT06_9LAMI</name>
<comment type="subcellular location">
    <subcellularLocation>
        <location evidence="1">Membrane</location>
        <topology evidence="1">Single-pass membrane protein</topology>
    </subcellularLocation>
</comment>
<evidence type="ECO:0000256" key="7">
    <source>
        <dbReference type="ARBA" id="ARBA00022989"/>
    </source>
</evidence>
<dbReference type="PANTHER" id="PTHR48007">
    <property type="entry name" value="LEUCINE-RICH REPEAT RECEPTOR-LIKE PROTEIN KINASE PXC1"/>
    <property type="match status" value="1"/>
</dbReference>
<keyword evidence="5 11" id="KW-0732">Signal</keyword>
<feature type="compositionally biased region" description="Basic and acidic residues" evidence="9">
    <location>
        <begin position="304"/>
        <end position="328"/>
    </location>
</feature>
<protein>
    <submittedName>
        <fullName evidence="13">Inactive receptor kinase</fullName>
    </submittedName>
</protein>
<keyword evidence="13" id="KW-0418">Kinase</keyword>
<dbReference type="Pfam" id="PF00069">
    <property type="entry name" value="Pkinase"/>
    <property type="match status" value="1"/>
</dbReference>
<evidence type="ECO:0000313" key="13">
    <source>
        <dbReference type="EMBL" id="KAK4417510.1"/>
    </source>
</evidence>
<evidence type="ECO:0000256" key="9">
    <source>
        <dbReference type="SAM" id="MobiDB-lite"/>
    </source>
</evidence>
<keyword evidence="14" id="KW-1185">Reference proteome</keyword>
<keyword evidence="3" id="KW-0433">Leucine-rich repeat</keyword>
<dbReference type="InterPro" id="IPR000719">
    <property type="entry name" value="Prot_kinase_dom"/>
</dbReference>
<reference evidence="13" key="2">
    <citation type="journal article" date="2024" name="Plant">
        <title>Genomic evolution and insights into agronomic trait innovations of Sesamum species.</title>
        <authorList>
            <person name="Miao H."/>
            <person name="Wang L."/>
            <person name="Qu L."/>
            <person name="Liu H."/>
            <person name="Sun Y."/>
            <person name="Le M."/>
            <person name="Wang Q."/>
            <person name="Wei S."/>
            <person name="Zheng Y."/>
            <person name="Lin W."/>
            <person name="Duan Y."/>
            <person name="Cao H."/>
            <person name="Xiong S."/>
            <person name="Wang X."/>
            <person name="Wei L."/>
            <person name="Li C."/>
            <person name="Ma Q."/>
            <person name="Ju M."/>
            <person name="Zhao R."/>
            <person name="Li G."/>
            <person name="Mu C."/>
            <person name="Tian Q."/>
            <person name="Mei H."/>
            <person name="Zhang T."/>
            <person name="Gao T."/>
            <person name="Zhang H."/>
        </authorList>
    </citation>
    <scope>NUCLEOTIDE SEQUENCE</scope>
    <source>
        <strain evidence="13">3651</strain>
    </source>
</reference>
<organism evidence="13 14">
    <name type="scientific">Sesamum alatum</name>
    <dbReference type="NCBI Taxonomy" id="300844"/>
    <lineage>
        <taxon>Eukaryota</taxon>
        <taxon>Viridiplantae</taxon>
        <taxon>Streptophyta</taxon>
        <taxon>Embryophyta</taxon>
        <taxon>Tracheophyta</taxon>
        <taxon>Spermatophyta</taxon>
        <taxon>Magnoliopsida</taxon>
        <taxon>eudicotyledons</taxon>
        <taxon>Gunneridae</taxon>
        <taxon>Pentapetalae</taxon>
        <taxon>asterids</taxon>
        <taxon>lamiids</taxon>
        <taxon>Lamiales</taxon>
        <taxon>Pedaliaceae</taxon>
        <taxon>Sesamum</taxon>
    </lineage>
</organism>
<dbReference type="FunFam" id="3.80.10.10:FF:002837">
    <property type="entry name" value="Probable inactive receptor kinase At5g67200"/>
    <property type="match status" value="1"/>
</dbReference>
<feature type="signal peptide" evidence="11">
    <location>
        <begin position="1"/>
        <end position="21"/>
    </location>
</feature>
<dbReference type="InterPro" id="IPR001611">
    <property type="entry name" value="Leu-rich_rpt"/>
</dbReference>
<dbReference type="Gene3D" id="3.30.200.20">
    <property type="entry name" value="Phosphorylase Kinase, domain 1"/>
    <property type="match status" value="1"/>
</dbReference>
<evidence type="ECO:0000313" key="14">
    <source>
        <dbReference type="Proteomes" id="UP001293254"/>
    </source>
</evidence>